<organism evidence="3 4">
    <name type="scientific">Marinococcus luteus</name>
    <dbReference type="NCBI Taxonomy" id="1122204"/>
    <lineage>
        <taxon>Bacteria</taxon>
        <taxon>Bacillati</taxon>
        <taxon>Bacillota</taxon>
        <taxon>Bacilli</taxon>
        <taxon>Bacillales</taxon>
        <taxon>Bacillaceae</taxon>
        <taxon>Marinococcus</taxon>
    </lineage>
</organism>
<feature type="transmembrane region" description="Helical" evidence="2">
    <location>
        <begin position="404"/>
        <end position="427"/>
    </location>
</feature>
<dbReference type="AlphaFoldDB" id="A0A1H2W517"/>
<accession>A0A1H2W517</accession>
<keyword evidence="4" id="KW-1185">Reference proteome</keyword>
<dbReference type="Proteomes" id="UP000199488">
    <property type="component" value="Unassembled WGS sequence"/>
</dbReference>
<keyword evidence="2" id="KW-1133">Transmembrane helix</keyword>
<evidence type="ECO:0000256" key="1">
    <source>
        <dbReference type="SAM" id="MobiDB-lite"/>
    </source>
</evidence>
<dbReference type="Gene3D" id="2.120.10.30">
    <property type="entry name" value="TolB, C-terminal domain"/>
    <property type="match status" value="1"/>
</dbReference>
<feature type="transmembrane region" description="Helical" evidence="2">
    <location>
        <begin position="378"/>
        <end position="398"/>
    </location>
</feature>
<evidence type="ECO:0008006" key="5">
    <source>
        <dbReference type="Google" id="ProtNLM"/>
    </source>
</evidence>
<dbReference type="SUPFAM" id="SSF69304">
    <property type="entry name" value="Tricorn protease N-terminal domain"/>
    <property type="match status" value="1"/>
</dbReference>
<reference evidence="3 4" key="1">
    <citation type="submission" date="2016-10" db="EMBL/GenBank/DDBJ databases">
        <authorList>
            <person name="de Groot N.N."/>
        </authorList>
    </citation>
    <scope>NUCLEOTIDE SEQUENCE [LARGE SCALE GENOMIC DNA]</scope>
    <source>
        <strain evidence="3 4">DSM 23126</strain>
    </source>
</reference>
<dbReference type="EMBL" id="FNNC01000005">
    <property type="protein sequence ID" value="SDW75344.1"/>
    <property type="molecule type" value="Genomic_DNA"/>
</dbReference>
<evidence type="ECO:0000256" key="2">
    <source>
        <dbReference type="SAM" id="Phobius"/>
    </source>
</evidence>
<evidence type="ECO:0000313" key="4">
    <source>
        <dbReference type="Proteomes" id="UP000199488"/>
    </source>
</evidence>
<protein>
    <recommendedName>
        <fullName evidence="5">WD40-like Beta Propeller Repeat</fullName>
    </recommendedName>
</protein>
<dbReference type="InterPro" id="IPR011042">
    <property type="entry name" value="6-blade_b-propeller_TolB-like"/>
</dbReference>
<dbReference type="STRING" id="1122204.SAMN05421781_2252"/>
<keyword evidence="2" id="KW-0472">Membrane</keyword>
<proteinExistence type="predicted"/>
<feature type="transmembrane region" description="Helical" evidence="2">
    <location>
        <begin position="351"/>
        <end position="371"/>
    </location>
</feature>
<dbReference type="PANTHER" id="PTHR36842">
    <property type="entry name" value="PROTEIN TOLB HOMOLOG"/>
    <property type="match status" value="1"/>
</dbReference>
<name>A0A1H2W517_9BACI</name>
<dbReference type="PANTHER" id="PTHR36842:SF1">
    <property type="entry name" value="PROTEIN TOLB"/>
    <property type="match status" value="1"/>
</dbReference>
<dbReference type="OrthoDB" id="2386786at2"/>
<evidence type="ECO:0000313" key="3">
    <source>
        <dbReference type="EMBL" id="SDW75344.1"/>
    </source>
</evidence>
<gene>
    <name evidence="3" type="ORF">SAMN05421781_2252</name>
</gene>
<feature type="region of interest" description="Disordered" evidence="1">
    <location>
        <begin position="66"/>
        <end position="86"/>
    </location>
</feature>
<dbReference type="RefSeq" id="WP_091615075.1">
    <property type="nucleotide sequence ID" value="NZ_FNNC01000005.1"/>
</dbReference>
<keyword evidence="2" id="KW-0812">Transmembrane</keyword>
<sequence>MRFPRWLLRAVLITAVLLISSTAIGYSKEEDPYRSFDGMGSSVSVAPSDDTLAFTYITGGEEKIYTSTADGKNPEPLTDLDQPQFSPSFHPHSPEDILFLSGHNDSIRSLYTSETDSSQHERLTGSELHVRDAAYSPDGTLIYFLGMPADAWKSADRSTEKGFSIYSMPAAGGAYKKITSESKYLMGNISPDATGNMLLYTYTEGPDDEMHVGMKTLNNKVYEEHIEFANNLPGGLYNPTASPSESRYAYTTNVASSQEPNYQYDLFLYDLEDMQAKRLTNHENNIDSPSFFHQSDDIAYMHQKNWPEEPAEYELRIVSSASGADEVVSVNMNQSGDSLLSAGLGAAQKAVNVYVIGFFYTLFGSWFIIAAYKKYRPFLVGAASTTVALGLWGFCHFGETSYPWLAAICSGLVVPLFICTAVLFLFAGIQSYRLNIREYKASSQ</sequence>